<organism evidence="3 4">
    <name type="scientific">Paragemmobacter amnigenus</name>
    <dbReference type="NCBI Taxonomy" id="2852097"/>
    <lineage>
        <taxon>Bacteria</taxon>
        <taxon>Pseudomonadati</taxon>
        <taxon>Pseudomonadota</taxon>
        <taxon>Alphaproteobacteria</taxon>
        <taxon>Rhodobacterales</taxon>
        <taxon>Paracoccaceae</taxon>
        <taxon>Paragemmobacter</taxon>
    </lineage>
</organism>
<dbReference type="EMBL" id="JAAATX020000010">
    <property type="protein sequence ID" value="MBU9699022.1"/>
    <property type="molecule type" value="Genomic_DNA"/>
</dbReference>
<accession>A0ABS6J695</accession>
<gene>
    <name evidence="3" type="ORF">GU927_014320</name>
</gene>
<keyword evidence="2" id="KW-0732">Signal</keyword>
<evidence type="ECO:0000256" key="1">
    <source>
        <dbReference type="SAM" id="MobiDB-lite"/>
    </source>
</evidence>
<evidence type="ECO:0000313" key="4">
    <source>
        <dbReference type="Proteomes" id="UP000731907"/>
    </source>
</evidence>
<feature type="signal peptide" evidence="2">
    <location>
        <begin position="1"/>
        <end position="22"/>
    </location>
</feature>
<evidence type="ECO:0000313" key="3">
    <source>
        <dbReference type="EMBL" id="MBU9699022.1"/>
    </source>
</evidence>
<keyword evidence="4" id="KW-1185">Reference proteome</keyword>
<feature type="compositionally biased region" description="Gly residues" evidence="1">
    <location>
        <begin position="110"/>
        <end position="129"/>
    </location>
</feature>
<name>A0ABS6J695_9RHOB</name>
<comment type="caution">
    <text evidence="3">The sequence shown here is derived from an EMBL/GenBank/DDBJ whole genome shotgun (WGS) entry which is preliminary data.</text>
</comment>
<dbReference type="RefSeq" id="WP_161763128.1">
    <property type="nucleotide sequence ID" value="NZ_JAAATX020000010.1"/>
</dbReference>
<sequence>MMTRKVMGALVAGLLGSAPAFADTIADTIVNELKSQGFDAVSTERTWLGRTRIVASGSAGEREIIVNPNTGEILRDLWLVKNEDRSGGLLGDGTRSRLGSDDDSDDDNGGRSGGDDNGGNSGGGRSGDGGGDDNGGDSD</sequence>
<proteinExistence type="predicted"/>
<feature type="region of interest" description="Disordered" evidence="1">
    <location>
        <begin position="84"/>
        <end position="139"/>
    </location>
</feature>
<evidence type="ECO:0000256" key="2">
    <source>
        <dbReference type="SAM" id="SignalP"/>
    </source>
</evidence>
<dbReference type="Proteomes" id="UP000731907">
    <property type="component" value="Unassembled WGS sequence"/>
</dbReference>
<protein>
    <submittedName>
        <fullName evidence="3">PepSY domain-containing protein</fullName>
    </submittedName>
</protein>
<feature type="compositionally biased region" description="Acidic residues" evidence="1">
    <location>
        <begin position="130"/>
        <end position="139"/>
    </location>
</feature>
<feature type="chain" id="PRO_5046386465" evidence="2">
    <location>
        <begin position="23"/>
        <end position="139"/>
    </location>
</feature>
<reference evidence="3 4" key="1">
    <citation type="submission" date="2021-06" db="EMBL/GenBank/DDBJ databases">
        <title>Rhodobacteraceae bacterium strain HSP-20.</title>
        <authorList>
            <person name="Chen W.-M."/>
        </authorList>
    </citation>
    <scope>NUCLEOTIDE SEQUENCE [LARGE SCALE GENOMIC DNA]</scope>
    <source>
        <strain evidence="3 4">HSP-20</strain>
    </source>
</reference>